<proteinExistence type="predicted"/>
<dbReference type="EMBL" id="BK016062">
    <property type="protein sequence ID" value="DAF91879.1"/>
    <property type="molecule type" value="Genomic_DNA"/>
</dbReference>
<organism evidence="1">
    <name type="scientific">Podoviridae sp. ctZkC8</name>
    <dbReference type="NCBI Taxonomy" id="2825259"/>
    <lineage>
        <taxon>Viruses</taxon>
        <taxon>Duplodnaviria</taxon>
        <taxon>Heunggongvirae</taxon>
        <taxon>Uroviricota</taxon>
        <taxon>Caudoviricetes</taxon>
    </lineage>
</organism>
<name>A0A8S5UBL0_9CAUD</name>
<protein>
    <submittedName>
        <fullName evidence="1">Uncharacterized protein</fullName>
    </submittedName>
</protein>
<accession>A0A8S5UBL0</accession>
<evidence type="ECO:0000313" key="1">
    <source>
        <dbReference type="EMBL" id="DAF91879.1"/>
    </source>
</evidence>
<reference evidence="1" key="1">
    <citation type="journal article" date="2021" name="Proc. Natl. Acad. Sci. U.S.A.">
        <title>A Catalog of Tens of Thousands of Viruses from Human Metagenomes Reveals Hidden Associations with Chronic Diseases.</title>
        <authorList>
            <person name="Tisza M.J."/>
            <person name="Buck C.B."/>
        </authorList>
    </citation>
    <scope>NUCLEOTIDE SEQUENCE</scope>
    <source>
        <strain evidence="1">CtZkC8</strain>
    </source>
</reference>
<sequence length="131" mass="14709">MNILKTTPKGVVIETKIGINPDLSEKLSNCGSYHMKAIKKQCDKIASWEIVDNDITKDEDFPKMVKVTSVPFNEVDADCVSTFVKTQENLVETILKVESMSLVIDRAVDCVNRVFKAMLDTSFTPDEYAEN</sequence>